<dbReference type="EC" id="3.4.17.19" evidence="1"/>
<organism evidence="3 4">
    <name type="scientific">Anaplasma phagocytophilum str. ApNP</name>
    <dbReference type="NCBI Taxonomy" id="1359153"/>
    <lineage>
        <taxon>Bacteria</taxon>
        <taxon>Pseudomonadati</taxon>
        <taxon>Pseudomonadota</taxon>
        <taxon>Alphaproteobacteria</taxon>
        <taxon>Rickettsiales</taxon>
        <taxon>Anaplasmataceae</taxon>
        <taxon>Anaplasma</taxon>
        <taxon>phagocytophilum group</taxon>
    </lineage>
</organism>
<dbReference type="EMBL" id="LANW01000001">
    <property type="protein sequence ID" value="KJV67473.1"/>
    <property type="molecule type" value="Genomic_DNA"/>
</dbReference>
<accession>A0A0F3NHB8</accession>
<dbReference type="AlphaFoldDB" id="A0A0F3NHB8"/>
<protein>
    <recommendedName>
        <fullName evidence="1">Metal-dependent carboxypeptidase</fullName>
        <ecNumber evidence="1">3.4.17.19</ecNumber>
    </recommendedName>
</protein>
<dbReference type="SUPFAM" id="SSF55486">
    <property type="entry name" value="Metalloproteases ('zincins'), catalytic domain"/>
    <property type="match status" value="1"/>
</dbReference>
<dbReference type="Pfam" id="PF02074">
    <property type="entry name" value="Peptidase_M32"/>
    <property type="match status" value="1"/>
</dbReference>
<evidence type="ECO:0000256" key="1">
    <source>
        <dbReference type="PIRNR" id="PIRNR006615"/>
    </source>
</evidence>
<gene>
    <name evidence="3" type="ORF">APHNP_1482</name>
</gene>
<comment type="caution">
    <text evidence="3">The sequence shown here is derived from an EMBL/GenBank/DDBJ whole genome shotgun (WGS) entry which is preliminary data.</text>
</comment>
<evidence type="ECO:0000256" key="2">
    <source>
        <dbReference type="PIRSR" id="PIRSR006615-1"/>
    </source>
</evidence>
<dbReference type="GO" id="GO:0046872">
    <property type="term" value="F:metal ion binding"/>
    <property type="evidence" value="ECO:0007669"/>
    <property type="project" value="UniProtKB-KW"/>
</dbReference>
<proteinExistence type="inferred from homology"/>
<dbReference type="GO" id="GO:0004181">
    <property type="term" value="F:metallocarboxypeptidase activity"/>
    <property type="evidence" value="ECO:0007669"/>
    <property type="project" value="UniProtKB-UniRule"/>
</dbReference>
<reference evidence="3 4" key="1">
    <citation type="submission" date="2015-01" db="EMBL/GenBank/DDBJ databases">
        <title>Genome Sequencing of Rickettsiales.</title>
        <authorList>
            <person name="Daugherty S.C."/>
            <person name="Su Q."/>
            <person name="Abolude K."/>
            <person name="Beier-Sexton M."/>
            <person name="Carlyon J.A."/>
            <person name="Carter R."/>
            <person name="Day N.P."/>
            <person name="Dumler S.J."/>
            <person name="Dyachenko V."/>
            <person name="Godinez A."/>
            <person name="Kurtti T.J."/>
            <person name="Lichay M."/>
            <person name="Mullins K.E."/>
            <person name="Ott S."/>
            <person name="Pappas-Brown V."/>
            <person name="Paris D.H."/>
            <person name="Patel P."/>
            <person name="Richards A.L."/>
            <person name="Sadzewicz L."/>
            <person name="Sears K."/>
            <person name="Seidman D."/>
            <person name="Sengamalay N."/>
            <person name="Stenos J."/>
            <person name="Tallon L.J."/>
            <person name="Vincent G."/>
            <person name="Fraser C.M."/>
            <person name="Munderloh U."/>
            <person name="Dunning-Hotopp J.C."/>
        </authorList>
    </citation>
    <scope>NUCLEOTIDE SEQUENCE [LARGE SCALE GENOMIC DNA]</scope>
    <source>
        <strain evidence="3 4">ApNP</strain>
    </source>
</reference>
<comment type="similarity">
    <text evidence="1">Belongs to the peptidase M32 family.</text>
</comment>
<dbReference type="PIRSF" id="PIRSF006615">
    <property type="entry name" value="Zn_crbxpep_Taq"/>
    <property type="match status" value="1"/>
</dbReference>
<keyword evidence="1" id="KW-0378">Hydrolase</keyword>
<feature type="binding site" evidence="2">
    <location>
        <position position="292"/>
    </location>
    <ligand>
        <name>Zn(2+)</name>
        <dbReference type="ChEBI" id="CHEBI:29105"/>
        <note>catalytic</note>
    </ligand>
</feature>
<dbReference type="PANTHER" id="PTHR34217:SF1">
    <property type="entry name" value="CARBOXYPEPTIDASE 1"/>
    <property type="match status" value="1"/>
</dbReference>
<dbReference type="InterPro" id="IPR001333">
    <property type="entry name" value="Peptidase_M32_Taq"/>
</dbReference>
<dbReference type="PATRIC" id="fig|1359153.3.peg.1514"/>
<dbReference type="GO" id="GO:0006508">
    <property type="term" value="P:proteolysis"/>
    <property type="evidence" value="ECO:0007669"/>
    <property type="project" value="UniProtKB-UniRule"/>
</dbReference>
<dbReference type="Gene3D" id="1.10.1370.30">
    <property type="match status" value="1"/>
</dbReference>
<sequence>MIVHMKQYKLLEQVFVKIRNIGDVINELCYGRPLVADGMDRIHTLQEIRQEIIESEIVAEAIKASLSNKSKLGDWEVANLHCISRLHRTLKNVPADLLSALTTARIDCRNRWLLFREGSESAKNVMERLVDVVKLSSEVAQIKSGDLGLASKYDVMLKMHDGDMDTKRIDEVFTDLGAFYRQFFSEVLEKQSGSKIHLAKSITCEKQRLLHEYLEASIYASDISLIDVHRKDYGCSIFRCEDFGGVSCDELDYRVGLRGALDNIGRTLYCVNLPKRWRRQPVGDFPGSVMFEAQGMLMSRHLLMDSRFMSFVLPAMKKTFSLRGKVADSGNVHRYLSEVRPELLLERADEVSSLAHVMLRCALEKELINGDLAVEDLPDAWEQGVKYYFNQVTKTEQEGLLQDDYWVSGCFGYLPSKVLGAIAATQIFSYIDDPKVAVLENIESGDFSGLTAWLSKYIYSHGGRYSSTTLLKKITGRRIDVDAYKNHLVNRYLSM</sequence>
<comment type="catalytic activity">
    <reaction evidence="1">
        <text>Release of a C-terminal amino acid with broad specificity, except for -Pro.</text>
        <dbReference type="EC" id="3.4.17.19"/>
    </reaction>
</comment>
<evidence type="ECO:0000313" key="4">
    <source>
        <dbReference type="Proteomes" id="UP000033385"/>
    </source>
</evidence>
<comment type="cofactor">
    <cofactor evidence="2">
        <name>Zn(2+)</name>
        <dbReference type="ChEBI" id="CHEBI:29105"/>
    </cofactor>
    <text evidence="2">Binds 1 zinc ion per subunit.</text>
</comment>
<name>A0A0F3NHB8_ANAPH</name>
<keyword evidence="1" id="KW-0482">Metalloprotease</keyword>
<evidence type="ECO:0000313" key="3">
    <source>
        <dbReference type="EMBL" id="KJV67473.1"/>
    </source>
</evidence>
<dbReference type="PROSITE" id="PS52034">
    <property type="entry name" value="PEPTIDASE_M32"/>
    <property type="match status" value="1"/>
</dbReference>
<keyword evidence="1 3" id="KW-0121">Carboxypeptidase</keyword>
<dbReference type="PRINTS" id="PR00998">
    <property type="entry name" value="CRBOXYPTASET"/>
</dbReference>
<keyword evidence="1" id="KW-0645">Protease</keyword>
<dbReference type="PANTHER" id="PTHR34217">
    <property type="entry name" value="METAL-DEPENDENT CARBOXYPEPTIDASE"/>
    <property type="match status" value="1"/>
</dbReference>
<dbReference type="Proteomes" id="UP000033385">
    <property type="component" value="Unassembled WGS sequence"/>
</dbReference>
<keyword evidence="2" id="KW-0862">Zinc</keyword>
<keyword evidence="1 2" id="KW-0479">Metal-binding</keyword>
<comment type="function">
    <text evidence="1">Broad specificity carboxypetidase that releases amino acids sequentially from the C-terminus, including neutral, aromatic, polar and basic residues.</text>
</comment>